<keyword evidence="1" id="KW-0863">Zinc-finger</keyword>
<dbReference type="WBParaSite" id="SMRG1_50400.1">
    <property type="protein sequence ID" value="SMRG1_50400.1"/>
    <property type="gene ID" value="SMRG1_50400"/>
</dbReference>
<dbReference type="PROSITE" id="PS50966">
    <property type="entry name" value="ZF_SWIM"/>
    <property type="match status" value="1"/>
</dbReference>
<dbReference type="GO" id="GO:0008270">
    <property type="term" value="F:zinc ion binding"/>
    <property type="evidence" value="ECO:0007669"/>
    <property type="project" value="UniProtKB-KW"/>
</dbReference>
<dbReference type="Proteomes" id="UP000050790">
    <property type="component" value="Unassembled WGS sequence"/>
</dbReference>
<dbReference type="AlphaFoldDB" id="A0AA84ZBE6"/>
<dbReference type="WBParaSite" id="SMRG1_22420.1">
    <property type="protein sequence ID" value="SMRG1_22420.1"/>
    <property type="gene ID" value="SMRG1_22420"/>
</dbReference>
<dbReference type="PANTHER" id="PTHR31569:SF4">
    <property type="entry name" value="SWIM-TYPE DOMAIN-CONTAINING PROTEIN"/>
    <property type="match status" value="1"/>
</dbReference>
<organism evidence="3 4">
    <name type="scientific">Schistosoma margrebowiei</name>
    <dbReference type="NCBI Taxonomy" id="48269"/>
    <lineage>
        <taxon>Eukaryota</taxon>
        <taxon>Metazoa</taxon>
        <taxon>Spiralia</taxon>
        <taxon>Lophotrochozoa</taxon>
        <taxon>Platyhelminthes</taxon>
        <taxon>Trematoda</taxon>
        <taxon>Digenea</taxon>
        <taxon>Strigeidida</taxon>
        <taxon>Schistosomatoidea</taxon>
        <taxon>Schistosomatidae</taxon>
        <taxon>Schistosoma</taxon>
    </lineage>
</organism>
<feature type="domain" description="SWIM-type" evidence="2">
    <location>
        <begin position="503"/>
        <end position="535"/>
    </location>
</feature>
<proteinExistence type="predicted"/>
<dbReference type="InterPro" id="IPR052579">
    <property type="entry name" value="Zinc_finger_SWIM"/>
</dbReference>
<dbReference type="PANTHER" id="PTHR31569">
    <property type="entry name" value="SWIM-TYPE DOMAIN-CONTAINING PROTEIN"/>
    <property type="match status" value="1"/>
</dbReference>
<dbReference type="InterPro" id="IPR007527">
    <property type="entry name" value="Znf_SWIM"/>
</dbReference>
<dbReference type="Pfam" id="PF03101">
    <property type="entry name" value="FAR1"/>
    <property type="match status" value="1"/>
</dbReference>
<evidence type="ECO:0000256" key="1">
    <source>
        <dbReference type="PROSITE-ProRule" id="PRU00325"/>
    </source>
</evidence>
<reference evidence="4 5" key="1">
    <citation type="submission" date="2023-11" db="UniProtKB">
        <authorList>
            <consortium name="WormBaseParasite"/>
        </authorList>
    </citation>
    <scope>IDENTIFICATION</scope>
</reference>
<evidence type="ECO:0000313" key="3">
    <source>
        <dbReference type="Proteomes" id="UP000050790"/>
    </source>
</evidence>
<evidence type="ECO:0000259" key="2">
    <source>
        <dbReference type="PROSITE" id="PS50966"/>
    </source>
</evidence>
<dbReference type="Pfam" id="PF10551">
    <property type="entry name" value="MULE"/>
    <property type="match status" value="1"/>
</dbReference>
<keyword evidence="1" id="KW-0479">Metal-binding</keyword>
<evidence type="ECO:0000313" key="5">
    <source>
        <dbReference type="WBParaSite" id="SMRG1_50400.1"/>
    </source>
</evidence>
<accession>A0AA84ZBE6</accession>
<dbReference type="InterPro" id="IPR018289">
    <property type="entry name" value="MULE_transposase_dom"/>
</dbReference>
<dbReference type="InterPro" id="IPR004330">
    <property type="entry name" value="FAR1_DNA_bnd_dom"/>
</dbReference>
<sequence length="724" mass="83278">MEDSNVPSTSAVVSHVTEIEEVFLTTLFLVAFPSVEALKSAITNYERSTYCHYVVRDSHLCRNENSYIKFVCWRHGRITSSDSSQRIRRRRASMNTQCPAFMYCKIIDGYWTVVRGNVHHNHECNSLRYQGNSWVRRLTDAQFENVRPLLISGTASFHIKNYAYHSYGKILNDQDIYNMRYKVFSQANIPGDYGKLQAHITSLGGLCEYELDDENCLSYFFFSTGDQKIFADRFGDVIGLDGTYKTNNENIYLYQIVALDMNLKAIPVSIAFISRETSTLISRFLSFFQRSTNNRQVVGIVTDDSPAIAAAIMQVYPNAHHILCRVHLVRNVIKRRVRSEVIQLFFRLMFTQTVESFNNVLSLIEISDGTFARYVRDHLLPRKHKWSTAFRPSATLLQLNNTNFVETSHRILKMHQLSRKIPVLRSIFSVLLRVGYWMEARLQKYTSDCRVKANIGQEPAMRELQERLTPAACQVLKRHLRTPITEFVMSVELFTAVDATGTYNVHRDSMRCSCTFSIENGLPCRHILAYCTHSMTDVNLQSICDRWLHSDTYLTHIAVENYFPMQLSQPSMKNTVIALVRRLSEEQCSSLYNQCYHELHGRLTPTPLNLQAEPQLYIGTSMSTNFTTQLMNRGNVDLDETLSNDDVVSINSEELTERDIQNDEDAENRLCDICNLAQPPYETGDELGWVFCPCEAMFHRFCAYDPSPNIRAVHCPMCGAITNY</sequence>
<evidence type="ECO:0000313" key="4">
    <source>
        <dbReference type="WBParaSite" id="SMRG1_22420.1"/>
    </source>
</evidence>
<name>A0AA84ZBE6_9TREM</name>
<protein>
    <recommendedName>
        <fullName evidence="2">SWIM-type domain-containing protein</fullName>
    </recommendedName>
</protein>
<keyword evidence="1" id="KW-0862">Zinc</keyword>